<evidence type="ECO:0000313" key="2">
    <source>
        <dbReference type="Proteomes" id="UP000630887"/>
    </source>
</evidence>
<protein>
    <submittedName>
        <fullName evidence="1">Uncharacterized protein</fullName>
    </submittedName>
</protein>
<dbReference type="AlphaFoldDB" id="A0A8J3L3J7"/>
<organism evidence="1 2">
    <name type="scientific">Catellatospora coxensis</name>
    <dbReference type="NCBI Taxonomy" id="310354"/>
    <lineage>
        <taxon>Bacteria</taxon>
        <taxon>Bacillati</taxon>
        <taxon>Actinomycetota</taxon>
        <taxon>Actinomycetes</taxon>
        <taxon>Micromonosporales</taxon>
        <taxon>Micromonosporaceae</taxon>
        <taxon>Catellatospora</taxon>
    </lineage>
</organism>
<accession>A0A8J3L3J7</accession>
<dbReference type="Proteomes" id="UP000630887">
    <property type="component" value="Unassembled WGS sequence"/>
</dbReference>
<gene>
    <name evidence="1" type="ORF">Cco03nite_78130</name>
</gene>
<sequence>MRAGPADHLSHLPHGELAVALYHSPMPDDAGAVRTATPAQIEEWVGKGIAAAGDLDRVAALAQRSRELGTLRARGRATDVQRHEYAAIWPSRSRAHLACGLAYHVVRRRLAVRGLR</sequence>
<dbReference type="EMBL" id="BONI01000115">
    <property type="protein sequence ID" value="GIG11113.1"/>
    <property type="molecule type" value="Genomic_DNA"/>
</dbReference>
<proteinExistence type="predicted"/>
<comment type="caution">
    <text evidence="1">The sequence shown here is derived from an EMBL/GenBank/DDBJ whole genome shotgun (WGS) entry which is preliminary data.</text>
</comment>
<name>A0A8J3L3J7_9ACTN</name>
<reference evidence="1 2" key="1">
    <citation type="submission" date="2021-01" db="EMBL/GenBank/DDBJ databases">
        <title>Whole genome shotgun sequence of Catellatospora coxensis NBRC 107359.</title>
        <authorList>
            <person name="Komaki H."/>
            <person name="Tamura T."/>
        </authorList>
    </citation>
    <scope>NUCLEOTIDE SEQUENCE [LARGE SCALE GENOMIC DNA]</scope>
    <source>
        <strain evidence="1 2">NBRC 107359</strain>
    </source>
</reference>
<evidence type="ECO:0000313" key="1">
    <source>
        <dbReference type="EMBL" id="GIG11113.1"/>
    </source>
</evidence>
<keyword evidence="2" id="KW-1185">Reference proteome</keyword>